<protein>
    <submittedName>
        <fullName evidence="6">Alkaline phosphatase</fullName>
        <ecNumber evidence="6">3.1.3.1</ecNumber>
    </submittedName>
</protein>
<dbReference type="EC" id="3.1.3.1" evidence="6"/>
<evidence type="ECO:0000256" key="5">
    <source>
        <dbReference type="SAM" id="SignalP"/>
    </source>
</evidence>
<feature type="active site" description="Phosphoserine intermediate" evidence="2">
    <location>
        <position position="95"/>
    </location>
</feature>
<evidence type="ECO:0000313" key="7">
    <source>
        <dbReference type="Proteomes" id="UP000770889"/>
    </source>
</evidence>
<dbReference type="Gene3D" id="1.10.1200.140">
    <property type="entry name" value="Alkaline phosphatase, crown domain"/>
    <property type="match status" value="1"/>
</dbReference>
<comment type="caution">
    <text evidence="6">The sequence shown here is derived from an EMBL/GenBank/DDBJ whole genome shotgun (WGS) entry which is preliminary data.</text>
</comment>
<feature type="signal peptide" evidence="5">
    <location>
        <begin position="1"/>
        <end position="24"/>
    </location>
</feature>
<name>A0A944QSX7_9GAMM</name>
<feature type="binding site" evidence="3">
    <location>
        <position position="55"/>
    </location>
    <ligand>
        <name>Mg(2+)</name>
        <dbReference type="ChEBI" id="CHEBI:18420"/>
    </ligand>
</feature>
<evidence type="ECO:0000256" key="1">
    <source>
        <dbReference type="ARBA" id="ARBA00022553"/>
    </source>
</evidence>
<dbReference type="GO" id="GO:0046872">
    <property type="term" value="F:metal ion binding"/>
    <property type="evidence" value="ECO:0007669"/>
    <property type="project" value="UniProtKB-KW"/>
</dbReference>
<evidence type="ECO:0000256" key="4">
    <source>
        <dbReference type="RuleBase" id="RU003946"/>
    </source>
</evidence>
<dbReference type="GO" id="GO:0004035">
    <property type="term" value="F:alkaline phosphatase activity"/>
    <property type="evidence" value="ECO:0007669"/>
    <property type="project" value="UniProtKB-EC"/>
</dbReference>
<feature type="binding site" evidence="3">
    <location>
        <position position="353"/>
    </location>
    <ligand>
        <name>Zn(2+)</name>
        <dbReference type="ChEBI" id="CHEBI:29105"/>
        <label>1</label>
    </ligand>
</feature>
<reference evidence="6 7" key="1">
    <citation type="submission" date="2021-05" db="EMBL/GenBank/DDBJ databases">
        <title>Genetic and Functional Diversity in Clade A Lucinid endosymbionts from the Bahamas.</title>
        <authorList>
            <person name="Giani N.M."/>
            <person name="Engel A.S."/>
            <person name="Campbell B.J."/>
        </authorList>
    </citation>
    <scope>NUCLEOTIDE SEQUENCE [LARGE SCALE GENOMIC DNA]</scope>
    <source>
        <strain evidence="6">LUC16012Gg_MoonRockCtena</strain>
    </source>
</reference>
<dbReference type="InterPro" id="IPR042085">
    <property type="entry name" value="Ap_crown"/>
</dbReference>
<evidence type="ECO:0000256" key="2">
    <source>
        <dbReference type="PIRSR" id="PIRSR601952-1"/>
    </source>
</evidence>
<keyword evidence="6" id="KW-0378">Hydrolase</keyword>
<dbReference type="AlphaFoldDB" id="A0A944QSX7"/>
<accession>A0A944QSX7</accession>
<dbReference type="EMBL" id="JAHHGM010000008">
    <property type="protein sequence ID" value="MBT2989373.1"/>
    <property type="molecule type" value="Genomic_DNA"/>
</dbReference>
<dbReference type="SUPFAM" id="SSF53649">
    <property type="entry name" value="Alkaline phosphatase-like"/>
    <property type="match status" value="1"/>
</dbReference>
<dbReference type="InterPro" id="IPR001952">
    <property type="entry name" value="Alkaline_phosphatase"/>
</dbReference>
<feature type="binding site" evidence="3">
    <location>
        <position position="167"/>
    </location>
    <ligand>
        <name>Mg(2+)</name>
        <dbReference type="ChEBI" id="CHEBI:18420"/>
    </ligand>
</feature>
<comment type="cofactor">
    <cofactor evidence="3">
        <name>Mg(2+)</name>
        <dbReference type="ChEBI" id="CHEBI:18420"/>
    </cofactor>
    <text evidence="3">Binds 1 Mg(2+) ion.</text>
</comment>
<dbReference type="InterPro" id="IPR017850">
    <property type="entry name" value="Alkaline_phosphatase_core_sf"/>
</dbReference>
<feature type="binding site" evidence="3">
    <location>
        <position position="314"/>
    </location>
    <ligand>
        <name>Zn(2+)</name>
        <dbReference type="ChEBI" id="CHEBI:29105"/>
        <label>2</label>
    </ligand>
</feature>
<dbReference type="PRINTS" id="PR00113">
    <property type="entry name" value="ALKPHPHTASE"/>
</dbReference>
<dbReference type="PANTHER" id="PTHR11596">
    <property type="entry name" value="ALKALINE PHOSPHATASE"/>
    <property type="match status" value="1"/>
</dbReference>
<keyword evidence="5" id="KW-0732">Signal</keyword>
<feature type="binding site" evidence="3">
    <location>
        <position position="305"/>
    </location>
    <ligand>
        <name>Mg(2+)</name>
        <dbReference type="ChEBI" id="CHEBI:18420"/>
    </ligand>
</feature>
<feature type="binding site" evidence="3">
    <location>
        <position position="169"/>
    </location>
    <ligand>
        <name>Mg(2+)</name>
        <dbReference type="ChEBI" id="CHEBI:18420"/>
    </ligand>
</feature>
<feature type="binding site" evidence="3">
    <location>
        <position position="310"/>
    </location>
    <ligand>
        <name>Zn(2+)</name>
        <dbReference type="ChEBI" id="CHEBI:29105"/>
        <label>2</label>
    </ligand>
</feature>
<dbReference type="Gene3D" id="3.40.720.10">
    <property type="entry name" value="Alkaline Phosphatase, subunit A"/>
    <property type="match status" value="1"/>
</dbReference>
<evidence type="ECO:0000313" key="6">
    <source>
        <dbReference type="EMBL" id="MBT2989373.1"/>
    </source>
</evidence>
<dbReference type="SMART" id="SM00098">
    <property type="entry name" value="alkPPc"/>
    <property type="match status" value="1"/>
</dbReference>
<comment type="similarity">
    <text evidence="4">Belongs to the alkaline phosphatase family.</text>
</comment>
<evidence type="ECO:0000256" key="3">
    <source>
        <dbReference type="PIRSR" id="PIRSR601952-2"/>
    </source>
</evidence>
<feature type="binding site" evidence="3">
    <location>
        <position position="464"/>
    </location>
    <ligand>
        <name>Zn(2+)</name>
        <dbReference type="ChEBI" id="CHEBI:29105"/>
        <label>2</label>
    </ligand>
</feature>
<keyword evidence="3" id="KW-0460">Magnesium</keyword>
<proteinExistence type="inferred from homology"/>
<feature type="binding site" evidence="3">
    <location>
        <position position="352"/>
    </location>
    <ligand>
        <name>Zn(2+)</name>
        <dbReference type="ChEBI" id="CHEBI:29105"/>
        <label>2</label>
    </ligand>
</feature>
<keyword evidence="1" id="KW-0597">Phosphoprotein</keyword>
<dbReference type="CDD" id="cd16012">
    <property type="entry name" value="ALP"/>
    <property type="match status" value="1"/>
</dbReference>
<feature type="chain" id="PRO_5036748256" evidence="5">
    <location>
        <begin position="25"/>
        <end position="567"/>
    </location>
</feature>
<organism evidence="6 7">
    <name type="scientific">Candidatus Thiodiazotropha taylori</name>
    <dbReference type="NCBI Taxonomy" id="2792791"/>
    <lineage>
        <taxon>Bacteria</taxon>
        <taxon>Pseudomonadati</taxon>
        <taxon>Pseudomonadota</taxon>
        <taxon>Gammaproteobacteria</taxon>
        <taxon>Chromatiales</taxon>
        <taxon>Sedimenticolaceae</taxon>
        <taxon>Candidatus Thiodiazotropha</taxon>
    </lineage>
</organism>
<dbReference type="PANTHER" id="PTHR11596:SF5">
    <property type="entry name" value="ALKALINE PHOSPHATASE"/>
    <property type="match status" value="1"/>
</dbReference>
<feature type="binding site" evidence="3">
    <location>
        <position position="55"/>
    </location>
    <ligand>
        <name>Zn(2+)</name>
        <dbReference type="ChEBI" id="CHEBI:29105"/>
        <label>2</label>
    </ligand>
</feature>
<dbReference type="Pfam" id="PF00245">
    <property type="entry name" value="Alk_phosphatase"/>
    <property type="match status" value="1"/>
</dbReference>
<dbReference type="Proteomes" id="UP000770889">
    <property type="component" value="Unassembled WGS sequence"/>
</dbReference>
<comment type="cofactor">
    <cofactor evidence="3">
        <name>Zn(2+)</name>
        <dbReference type="ChEBI" id="CHEBI:29105"/>
    </cofactor>
    <text evidence="3">Binds 2 Zn(2+) ions.</text>
</comment>
<keyword evidence="3" id="KW-0479">Metal-binding</keyword>
<keyword evidence="3" id="KW-0862">Zinc</keyword>
<gene>
    <name evidence="6" type="ORF">KME65_10465</name>
</gene>
<sequence>MKRLAKIIAVTLLALVFVVPSVWADKDWKDGRDWKDDKAWKDDIEVENLIVMVPDGCTQSIQTLARWVKGSALNIDGLNSGSVKTYMANSVITGSAAAATAFATGHKTSVRFLGVGPSEIAPDGDYLGFLTGFKPTAKPFEPLESLLEAAERAGMATGLISTSRITHATPAAYACHIDDRGKDNEIMEHMVYNDIDVVFGGGARHLIPEDELYATSFGDSWGGRRTDGENLIDVLLDRGYTFVDSAEGMDNLEYGPAWGMFDDSHMDPELDRDDLHPSQPSLADMTEKAIQLLSEDEDGFFLMVEASQVDWAGHANDAAYMVGDFLAFDEAVGKAIAFAEKDGKTLVLIFPDHNTGALSIGHEQSEYPPGYTGTSLEDLIDPIKDASMTIQGLLNEIPIPANISIVRDTFAEYLGDYWAQNMEVKHAEYVADTLNDKGAYDGYYPIAEYLSRELTTYGWTTHGHTGEDVPLWSLGPDGPVVGTIDNTELATIGAEALGLRLRGSKPWKAYDDNVLDLTDSANPVAKIGDWYYPVSKDYKVHKKGRVKYLTGITVHAPAINTVFIPKR</sequence>